<dbReference type="CDD" id="cd07761">
    <property type="entry name" value="CYTH-like_CthTTM-like"/>
    <property type="match status" value="1"/>
</dbReference>
<dbReference type="PROSITE" id="PS51707">
    <property type="entry name" value="CYTH"/>
    <property type="match status" value="1"/>
</dbReference>
<sequence>MEIERKYLVTDPPRECFSHPFRTIEQAYLCTDPVVRIRREDSEYYLTYKGRGLLAREEYNLPLHEAAYRHLLPKADGIILTKKRYRIPLDGTSLVIELDVFSGAYEGLMLAEVEFPDEEAALAFTPPVWFGRDVTFTGEYQNSRLALKQM</sequence>
<evidence type="ECO:0000256" key="1">
    <source>
        <dbReference type="PIRSR" id="PIRSR016487-1"/>
    </source>
</evidence>
<feature type="domain" description="CYTH" evidence="2">
    <location>
        <begin position="1"/>
        <end position="150"/>
    </location>
</feature>
<dbReference type="InterPro" id="IPR012042">
    <property type="entry name" value="NeuTTM/CthTTM-like"/>
</dbReference>
<dbReference type="PANTHER" id="PTHR40114:SF1">
    <property type="entry name" value="SLR0698 PROTEIN"/>
    <property type="match status" value="1"/>
</dbReference>
<dbReference type="SMART" id="SM01118">
    <property type="entry name" value="CYTH"/>
    <property type="match status" value="1"/>
</dbReference>
<name>A0A9D2MX91_9FIRM</name>
<evidence type="ECO:0000259" key="2">
    <source>
        <dbReference type="PROSITE" id="PS51707"/>
    </source>
</evidence>
<feature type="active site" description="Proton acceptor" evidence="1">
    <location>
        <position position="28"/>
    </location>
</feature>
<dbReference type="SUPFAM" id="SSF55154">
    <property type="entry name" value="CYTH-like phosphatases"/>
    <property type="match status" value="1"/>
</dbReference>
<dbReference type="InterPro" id="IPR033469">
    <property type="entry name" value="CYTH-like_dom_sf"/>
</dbReference>
<reference evidence="3" key="2">
    <citation type="submission" date="2021-04" db="EMBL/GenBank/DDBJ databases">
        <authorList>
            <person name="Gilroy R."/>
        </authorList>
    </citation>
    <scope>NUCLEOTIDE SEQUENCE</scope>
    <source>
        <strain evidence="3">CHK180-15479</strain>
    </source>
</reference>
<dbReference type="Proteomes" id="UP000823910">
    <property type="component" value="Unassembled WGS sequence"/>
</dbReference>
<dbReference type="Pfam" id="PF01928">
    <property type="entry name" value="CYTH"/>
    <property type="match status" value="1"/>
</dbReference>
<dbReference type="AlphaFoldDB" id="A0A9D2MX91"/>
<dbReference type="PIRSF" id="PIRSF016487">
    <property type="entry name" value="CYTH_UCP016487"/>
    <property type="match status" value="1"/>
</dbReference>
<reference evidence="3" key="1">
    <citation type="journal article" date="2021" name="PeerJ">
        <title>Extensive microbial diversity within the chicken gut microbiome revealed by metagenomics and culture.</title>
        <authorList>
            <person name="Gilroy R."/>
            <person name="Ravi A."/>
            <person name="Getino M."/>
            <person name="Pursley I."/>
            <person name="Horton D.L."/>
            <person name="Alikhan N.F."/>
            <person name="Baker D."/>
            <person name="Gharbi K."/>
            <person name="Hall N."/>
            <person name="Watson M."/>
            <person name="Adriaenssens E.M."/>
            <person name="Foster-Nyarko E."/>
            <person name="Jarju S."/>
            <person name="Secka A."/>
            <person name="Antonio M."/>
            <person name="Oren A."/>
            <person name="Chaudhuri R.R."/>
            <person name="La Ragione R."/>
            <person name="Hildebrand F."/>
            <person name="Pallen M.J."/>
        </authorList>
    </citation>
    <scope>NUCLEOTIDE SEQUENCE</scope>
    <source>
        <strain evidence="3">CHK180-15479</strain>
    </source>
</reference>
<dbReference type="Gene3D" id="2.40.320.10">
    <property type="entry name" value="Hypothetical Protein Pfu-838710-001"/>
    <property type="match status" value="1"/>
</dbReference>
<protein>
    <submittedName>
        <fullName evidence="3">CYTH domain-containing protein</fullName>
    </submittedName>
</protein>
<gene>
    <name evidence="3" type="ORF">H9704_02080</name>
</gene>
<comment type="caution">
    <text evidence="3">The sequence shown here is derived from an EMBL/GenBank/DDBJ whole genome shotgun (WGS) entry which is preliminary data.</text>
</comment>
<proteinExistence type="predicted"/>
<dbReference type="PANTHER" id="PTHR40114">
    <property type="entry name" value="SLR0698 PROTEIN"/>
    <property type="match status" value="1"/>
</dbReference>
<accession>A0A9D2MX91</accession>
<dbReference type="InterPro" id="IPR023577">
    <property type="entry name" value="CYTH_domain"/>
</dbReference>
<organism evidence="3 4">
    <name type="scientific">Candidatus Enterocloster excrementipullorum</name>
    <dbReference type="NCBI Taxonomy" id="2838559"/>
    <lineage>
        <taxon>Bacteria</taxon>
        <taxon>Bacillati</taxon>
        <taxon>Bacillota</taxon>
        <taxon>Clostridia</taxon>
        <taxon>Lachnospirales</taxon>
        <taxon>Lachnospiraceae</taxon>
        <taxon>Enterocloster</taxon>
    </lineage>
</organism>
<evidence type="ECO:0000313" key="4">
    <source>
        <dbReference type="Proteomes" id="UP000823910"/>
    </source>
</evidence>
<dbReference type="EMBL" id="DWWT01000006">
    <property type="protein sequence ID" value="HJC04938.1"/>
    <property type="molecule type" value="Genomic_DNA"/>
</dbReference>
<evidence type="ECO:0000313" key="3">
    <source>
        <dbReference type="EMBL" id="HJC04938.1"/>
    </source>
</evidence>